<name>A0A0A9GC22_ARUDO</name>
<reference evidence="2" key="1">
    <citation type="submission" date="2014-09" db="EMBL/GenBank/DDBJ databases">
        <authorList>
            <person name="Magalhaes I.L.F."/>
            <person name="Oliveira U."/>
            <person name="Santos F.R."/>
            <person name="Vidigal T.H.D.A."/>
            <person name="Brescovit A.D."/>
            <person name="Santos A.J."/>
        </authorList>
    </citation>
    <scope>NUCLEOTIDE SEQUENCE</scope>
    <source>
        <tissue evidence="2">Shoot tissue taken approximately 20 cm above the soil surface</tissue>
    </source>
</reference>
<keyword evidence="1" id="KW-0472">Membrane</keyword>
<sequence>MTILSTNRYNFYAGYLQGSLLAMAGLCCNSRKKKRVNYMACRALEMVIMGFSSKNGWWFTKSHVLLEMPTIIWLVILCFETSALS</sequence>
<proteinExistence type="predicted"/>
<dbReference type="AlphaFoldDB" id="A0A0A9GC22"/>
<evidence type="ECO:0000313" key="2">
    <source>
        <dbReference type="EMBL" id="JAE18228.1"/>
    </source>
</evidence>
<organism evidence="2">
    <name type="scientific">Arundo donax</name>
    <name type="common">Giant reed</name>
    <name type="synonym">Donax arundinaceus</name>
    <dbReference type="NCBI Taxonomy" id="35708"/>
    <lineage>
        <taxon>Eukaryota</taxon>
        <taxon>Viridiplantae</taxon>
        <taxon>Streptophyta</taxon>
        <taxon>Embryophyta</taxon>
        <taxon>Tracheophyta</taxon>
        <taxon>Spermatophyta</taxon>
        <taxon>Magnoliopsida</taxon>
        <taxon>Liliopsida</taxon>
        <taxon>Poales</taxon>
        <taxon>Poaceae</taxon>
        <taxon>PACMAD clade</taxon>
        <taxon>Arundinoideae</taxon>
        <taxon>Arundineae</taxon>
        <taxon>Arundo</taxon>
    </lineage>
</organism>
<protein>
    <submittedName>
        <fullName evidence="2">Uncharacterized protein</fullName>
    </submittedName>
</protein>
<dbReference type="EMBL" id="GBRH01179668">
    <property type="protein sequence ID" value="JAE18228.1"/>
    <property type="molecule type" value="Transcribed_RNA"/>
</dbReference>
<keyword evidence="1" id="KW-0812">Transmembrane</keyword>
<accession>A0A0A9GC22</accession>
<reference evidence="2" key="2">
    <citation type="journal article" date="2015" name="Data Brief">
        <title>Shoot transcriptome of the giant reed, Arundo donax.</title>
        <authorList>
            <person name="Barrero R.A."/>
            <person name="Guerrero F.D."/>
            <person name="Moolhuijzen P."/>
            <person name="Goolsby J.A."/>
            <person name="Tidwell J."/>
            <person name="Bellgard S.E."/>
            <person name="Bellgard M.I."/>
        </authorList>
    </citation>
    <scope>NUCLEOTIDE SEQUENCE</scope>
    <source>
        <tissue evidence="2">Shoot tissue taken approximately 20 cm above the soil surface</tissue>
    </source>
</reference>
<feature type="transmembrane region" description="Helical" evidence="1">
    <location>
        <begin position="12"/>
        <end position="29"/>
    </location>
</feature>
<evidence type="ECO:0000256" key="1">
    <source>
        <dbReference type="SAM" id="Phobius"/>
    </source>
</evidence>
<keyword evidence="1" id="KW-1133">Transmembrane helix</keyword>